<sequence length="294" mass="34670">MIKRLLLIYLLWSCFTISVKATGQVGEIIIIGHDTLSMLSCPIEADSLISEEVQKQIRTFLSDEHFSTGCYRRYIGYWQLENNTLYLEKIRVYPDRHEGEQTFLKIDSIFGRYKEKESRITASWFSGELKVVSGKCVSYIHDGFLRDYEHERIYKIEQGKVISQAFYENSLQKARITKEEALQFIIQQFNKDLFPELKDIKVGCLFSLIPQKDGKIDSLIIHHITFGKEDISSERQQLFIQELRSCFNLIPEWDVITIHGKIQPTLSRWFIPLWRGKEFREKYRKTKKGTKFTT</sequence>
<gene>
    <name evidence="1" type="ORF">HMPREF1536_01230</name>
</gene>
<keyword evidence="2" id="KW-1185">Reference proteome</keyword>
<name>A0A0F5JL89_9BACT</name>
<reference evidence="1 2" key="1">
    <citation type="submission" date="2013-04" db="EMBL/GenBank/DDBJ databases">
        <title>The Genome Sequence of Parabacteroides gordonii DSM 23371.</title>
        <authorList>
            <consortium name="The Broad Institute Genomics Platform"/>
            <person name="Earl A."/>
            <person name="Ward D."/>
            <person name="Feldgarden M."/>
            <person name="Gevers D."/>
            <person name="Martens E."/>
            <person name="Sakamoto M."/>
            <person name="Benno Y."/>
            <person name="Suzuki N."/>
            <person name="Matsunaga N."/>
            <person name="Koshihara K."/>
            <person name="Seki M."/>
            <person name="Komiya H."/>
            <person name="Walker B."/>
            <person name="Young S."/>
            <person name="Zeng Q."/>
            <person name="Gargeya S."/>
            <person name="Fitzgerald M."/>
            <person name="Haas B."/>
            <person name="Abouelleil A."/>
            <person name="Allen A.W."/>
            <person name="Alvarado L."/>
            <person name="Arachchi H.M."/>
            <person name="Berlin A.M."/>
            <person name="Chapman S.B."/>
            <person name="Gainer-Dewar J."/>
            <person name="Goldberg J."/>
            <person name="Griggs A."/>
            <person name="Gujja S."/>
            <person name="Hansen M."/>
            <person name="Howarth C."/>
            <person name="Imamovic A."/>
            <person name="Ireland A."/>
            <person name="Larimer J."/>
            <person name="McCowan C."/>
            <person name="Murphy C."/>
            <person name="Pearson M."/>
            <person name="Poon T.W."/>
            <person name="Priest M."/>
            <person name="Roberts A."/>
            <person name="Saif S."/>
            <person name="Shea T."/>
            <person name="Sisk P."/>
            <person name="Sykes S."/>
            <person name="Wortman J."/>
            <person name="Nusbaum C."/>
            <person name="Birren B."/>
        </authorList>
    </citation>
    <scope>NUCLEOTIDE SEQUENCE [LARGE SCALE GENOMIC DNA]</scope>
    <source>
        <strain evidence="1 2">MS-1</strain>
    </source>
</reference>
<dbReference type="PATRIC" id="fig|1203610.3.peg.1255"/>
<evidence type="ECO:0000313" key="2">
    <source>
        <dbReference type="Proteomes" id="UP000033035"/>
    </source>
</evidence>
<protein>
    <submittedName>
        <fullName evidence="1">Uncharacterized protein</fullName>
    </submittedName>
</protein>
<dbReference type="AlphaFoldDB" id="A0A0F5JL89"/>
<dbReference type="EMBL" id="AQHW01000009">
    <property type="protein sequence ID" value="KKB58355.1"/>
    <property type="molecule type" value="Genomic_DNA"/>
</dbReference>
<organism evidence="1 2">
    <name type="scientific">Parabacteroides gordonii MS-1 = DSM 23371</name>
    <dbReference type="NCBI Taxonomy" id="1203610"/>
    <lineage>
        <taxon>Bacteria</taxon>
        <taxon>Pseudomonadati</taxon>
        <taxon>Bacteroidota</taxon>
        <taxon>Bacteroidia</taxon>
        <taxon>Bacteroidales</taxon>
        <taxon>Tannerellaceae</taxon>
        <taxon>Parabacteroides</taxon>
    </lineage>
</organism>
<dbReference type="HOGENOM" id="CLU_1018807_0_0_10"/>
<comment type="caution">
    <text evidence="1">The sequence shown here is derived from an EMBL/GenBank/DDBJ whole genome shotgun (WGS) entry which is preliminary data.</text>
</comment>
<accession>A0A0F5JL89</accession>
<evidence type="ECO:0000313" key="1">
    <source>
        <dbReference type="EMBL" id="KKB58355.1"/>
    </source>
</evidence>
<dbReference type="Proteomes" id="UP000033035">
    <property type="component" value="Unassembled WGS sequence"/>
</dbReference>
<proteinExistence type="predicted"/>
<dbReference type="RefSeq" id="WP_044192139.1">
    <property type="nucleotide sequence ID" value="NZ_AUAE01000018.1"/>
</dbReference>
<dbReference type="STRING" id="1203610.HMPREF1536_01230"/>